<dbReference type="InterPro" id="IPR001320">
    <property type="entry name" value="Iontro_rcpt_C"/>
</dbReference>
<dbReference type="Proteomes" id="UP000271031">
    <property type="component" value="Unassembled WGS sequence"/>
</dbReference>
<evidence type="ECO:0000256" key="4">
    <source>
        <dbReference type="RuleBase" id="RU003744"/>
    </source>
</evidence>
<dbReference type="PANTHER" id="PTHR35936:SF17">
    <property type="entry name" value="ARGININE-BINDING EXTRACELLULAR PROTEIN ARTP"/>
    <property type="match status" value="1"/>
</dbReference>
<evidence type="ECO:0000313" key="9">
    <source>
        <dbReference type="Proteomes" id="UP000271031"/>
    </source>
</evidence>
<evidence type="ECO:0000256" key="2">
    <source>
        <dbReference type="ARBA" id="ARBA00010333"/>
    </source>
</evidence>
<dbReference type="AlphaFoldDB" id="A0A3M8DWX7"/>
<organism evidence="8 9">
    <name type="scientific">Brevibacillus fluminis</name>
    <dbReference type="NCBI Taxonomy" id="511487"/>
    <lineage>
        <taxon>Bacteria</taxon>
        <taxon>Bacillati</taxon>
        <taxon>Bacillota</taxon>
        <taxon>Bacilli</taxon>
        <taxon>Bacillales</taxon>
        <taxon>Paenibacillaceae</taxon>
        <taxon>Brevibacillus</taxon>
    </lineage>
</organism>
<dbReference type="InterPro" id="IPR018313">
    <property type="entry name" value="SBP_3_CS"/>
</dbReference>
<evidence type="ECO:0000256" key="1">
    <source>
        <dbReference type="ARBA" id="ARBA00004196"/>
    </source>
</evidence>
<name>A0A3M8DWX7_9BACL</name>
<dbReference type="InterPro" id="IPR001638">
    <property type="entry name" value="Solute-binding_3/MltF_N"/>
</dbReference>
<dbReference type="SUPFAM" id="SSF53850">
    <property type="entry name" value="Periplasmic binding protein-like II"/>
    <property type="match status" value="1"/>
</dbReference>
<dbReference type="Pfam" id="PF00497">
    <property type="entry name" value="SBP_bac_3"/>
    <property type="match status" value="1"/>
</dbReference>
<dbReference type="SMART" id="SM00079">
    <property type="entry name" value="PBPe"/>
    <property type="match status" value="1"/>
</dbReference>
<dbReference type="EMBL" id="RHHQ01000002">
    <property type="protein sequence ID" value="RNB92636.1"/>
    <property type="molecule type" value="Genomic_DNA"/>
</dbReference>
<reference evidence="8 9" key="1">
    <citation type="submission" date="2018-10" db="EMBL/GenBank/DDBJ databases">
        <title>Phylogenomics of Brevibacillus.</title>
        <authorList>
            <person name="Dunlap C."/>
        </authorList>
    </citation>
    <scope>NUCLEOTIDE SEQUENCE [LARGE SCALE GENOMIC DNA]</scope>
    <source>
        <strain evidence="8 9">JCM 15716</strain>
    </source>
</reference>
<comment type="caution">
    <text evidence="8">The sequence shown here is derived from an EMBL/GenBank/DDBJ whole genome shotgun (WGS) entry which is preliminary data.</text>
</comment>
<evidence type="ECO:0000259" key="6">
    <source>
        <dbReference type="SMART" id="SM00062"/>
    </source>
</evidence>
<protein>
    <submittedName>
        <fullName evidence="8">Basic amino acid ABC transporter substrate-binding protein</fullName>
    </submittedName>
</protein>
<evidence type="ECO:0000256" key="5">
    <source>
        <dbReference type="SAM" id="SignalP"/>
    </source>
</evidence>
<keyword evidence="9" id="KW-1185">Reference proteome</keyword>
<dbReference type="SMART" id="SM00062">
    <property type="entry name" value="PBPb"/>
    <property type="match status" value="1"/>
</dbReference>
<gene>
    <name evidence="8" type="ORF">EDM56_00355</name>
</gene>
<dbReference type="GO" id="GO:0016020">
    <property type="term" value="C:membrane"/>
    <property type="evidence" value="ECO:0007669"/>
    <property type="project" value="InterPro"/>
</dbReference>
<comment type="subcellular location">
    <subcellularLocation>
        <location evidence="1">Cell envelope</location>
    </subcellularLocation>
</comment>
<keyword evidence="3 5" id="KW-0732">Signal</keyword>
<dbReference type="PANTHER" id="PTHR35936">
    <property type="entry name" value="MEMBRANE-BOUND LYTIC MUREIN TRANSGLYCOSYLASE F"/>
    <property type="match status" value="1"/>
</dbReference>
<dbReference type="GO" id="GO:0030313">
    <property type="term" value="C:cell envelope"/>
    <property type="evidence" value="ECO:0007669"/>
    <property type="project" value="UniProtKB-SubCell"/>
</dbReference>
<accession>A0A3M8DWX7</accession>
<feature type="chain" id="PRO_5039691754" evidence="5">
    <location>
        <begin position="27"/>
        <end position="260"/>
    </location>
</feature>
<evidence type="ECO:0000259" key="7">
    <source>
        <dbReference type="SMART" id="SM00079"/>
    </source>
</evidence>
<feature type="signal peptide" evidence="5">
    <location>
        <begin position="1"/>
        <end position="26"/>
    </location>
</feature>
<dbReference type="OrthoDB" id="9774451at2"/>
<sequence>MTGKKRCSLLPLAVVLGLLLASCVSGCSPQSGNVSEKVYVVGTDAAYPPFESAEGDRFAGFDIDVMNEVAKAAGFQVEWKNTGWPPLIADLDAGKVDIGMSAISITDKRREAFDFSDPYFDLNQLILVAEDSPISKLADLQGKQIGVQAMTTGEDIAKKAFGYSYAGIKSYKEMPSAVNDFLSGRLDAVIGDNGGIIYYATKIKDKKFKLIKDEAFPKESYGIMVKKGNLALVKKINQGLHTIKTNGTLQKIYDRYFQQQ</sequence>
<dbReference type="Gene3D" id="3.40.190.10">
    <property type="entry name" value="Periplasmic binding protein-like II"/>
    <property type="match status" value="2"/>
</dbReference>
<evidence type="ECO:0000256" key="3">
    <source>
        <dbReference type="ARBA" id="ARBA00022729"/>
    </source>
</evidence>
<dbReference type="GO" id="GO:0015276">
    <property type="term" value="F:ligand-gated monoatomic ion channel activity"/>
    <property type="evidence" value="ECO:0007669"/>
    <property type="project" value="InterPro"/>
</dbReference>
<proteinExistence type="inferred from homology"/>
<comment type="similarity">
    <text evidence="2 4">Belongs to the bacterial solute-binding protein 3 family.</text>
</comment>
<feature type="domain" description="Ionotropic glutamate receptor C-terminal" evidence="7">
    <location>
        <begin position="38"/>
        <end position="259"/>
    </location>
</feature>
<evidence type="ECO:0000313" key="8">
    <source>
        <dbReference type="EMBL" id="RNB92636.1"/>
    </source>
</evidence>
<dbReference type="CDD" id="cd13624">
    <property type="entry name" value="PBP2_Arg_Lys_His"/>
    <property type="match status" value="1"/>
</dbReference>
<dbReference type="PROSITE" id="PS01039">
    <property type="entry name" value="SBP_BACTERIAL_3"/>
    <property type="match status" value="1"/>
</dbReference>
<feature type="domain" description="Solute-binding protein family 3/N-terminal" evidence="6">
    <location>
        <begin position="38"/>
        <end position="260"/>
    </location>
</feature>
<dbReference type="PROSITE" id="PS51257">
    <property type="entry name" value="PROKAR_LIPOPROTEIN"/>
    <property type="match status" value="1"/>
</dbReference>